<evidence type="ECO:0000256" key="1">
    <source>
        <dbReference type="ARBA" id="ARBA00005964"/>
    </source>
</evidence>
<keyword evidence="7" id="KW-1185">Reference proteome</keyword>
<dbReference type="Proteomes" id="UP000576393">
    <property type="component" value="Unassembled WGS sequence"/>
</dbReference>
<dbReference type="AlphaFoldDB" id="A0A852V8E8"/>
<dbReference type="EMBL" id="JACCCO010000003">
    <property type="protein sequence ID" value="NYF43828.1"/>
    <property type="molecule type" value="Genomic_DNA"/>
</dbReference>
<feature type="compositionally biased region" description="Gly residues" evidence="4">
    <location>
        <begin position="1"/>
        <end position="18"/>
    </location>
</feature>
<evidence type="ECO:0000256" key="3">
    <source>
        <dbReference type="RuleBase" id="RU361235"/>
    </source>
</evidence>
<feature type="domain" description="Carboxylesterase type B" evidence="5">
    <location>
        <begin position="43"/>
        <end position="356"/>
    </location>
</feature>
<accession>A0A852V8E8</accession>
<dbReference type="Pfam" id="PF00135">
    <property type="entry name" value="COesterase"/>
    <property type="match status" value="1"/>
</dbReference>
<name>A0A852V8E8_9ACTN</name>
<evidence type="ECO:0000256" key="2">
    <source>
        <dbReference type="ARBA" id="ARBA00022801"/>
    </source>
</evidence>
<evidence type="ECO:0000313" key="7">
    <source>
        <dbReference type="Proteomes" id="UP000576393"/>
    </source>
</evidence>
<sequence>MTGRSGAPGGLGTLGVPGGPSAPAAAPGRDAPGGPPAGGGAAPLAHTPLGTLRGLDAGGVLAFRGVRYAAPARRFAAPVPARPWRGVADALTPGPPAPQRPGRMAWVPGLEIDPSTGREDCLYLNVWTSSCAGRRPVLVLLHGGAFVFGSGAQRMYDGAALARDHGLVVVTVNYRLGYAGFRYDDAVPANLALRDQIAALEWVRGNISAFGGDPDRVTLAGHSAGGTSVLALMTCAPGLFTRAVAMSPVPYGFATPAEAAAWTSAAGRALGADPVGAAVDDLLAAEGAAVRAVPPVGGLLPVAPVVDGDLLAVHPMEAIRSGAAAPVPLLVTSTTEEMRLFAAIGGDDPENQEIFQRPAEELVRAHRGPARLLVCAHRSPMSHGGVALGACHLVDVPLYLGNHGTPLTGEGPGVEELADSMTKEFARFCRGEEETE</sequence>
<evidence type="ECO:0000259" key="5">
    <source>
        <dbReference type="Pfam" id="PF00135"/>
    </source>
</evidence>
<evidence type="ECO:0000313" key="6">
    <source>
        <dbReference type="EMBL" id="NYF43828.1"/>
    </source>
</evidence>
<dbReference type="InterPro" id="IPR050309">
    <property type="entry name" value="Type-B_Carboxylest/Lipase"/>
</dbReference>
<dbReference type="InterPro" id="IPR002018">
    <property type="entry name" value="CarbesteraseB"/>
</dbReference>
<dbReference type="PANTHER" id="PTHR11559">
    <property type="entry name" value="CARBOXYLESTERASE"/>
    <property type="match status" value="1"/>
</dbReference>
<keyword evidence="2 3" id="KW-0378">Hydrolase</keyword>
<dbReference type="RefSeq" id="WP_179827580.1">
    <property type="nucleotide sequence ID" value="NZ_JACCCO010000003.1"/>
</dbReference>
<feature type="compositionally biased region" description="Low complexity" evidence="4">
    <location>
        <begin position="19"/>
        <end position="32"/>
    </location>
</feature>
<comment type="caution">
    <text evidence="6">The sequence shown here is derived from an EMBL/GenBank/DDBJ whole genome shotgun (WGS) entry which is preliminary data.</text>
</comment>
<feature type="region of interest" description="Disordered" evidence="4">
    <location>
        <begin position="1"/>
        <end position="45"/>
    </location>
</feature>
<dbReference type="InterPro" id="IPR029058">
    <property type="entry name" value="AB_hydrolase_fold"/>
</dbReference>
<dbReference type="Gene3D" id="3.40.50.1820">
    <property type="entry name" value="alpha/beta hydrolase"/>
    <property type="match status" value="1"/>
</dbReference>
<comment type="similarity">
    <text evidence="1 3">Belongs to the type-B carboxylesterase/lipase family.</text>
</comment>
<dbReference type="GO" id="GO:0016787">
    <property type="term" value="F:hydrolase activity"/>
    <property type="evidence" value="ECO:0007669"/>
    <property type="project" value="UniProtKB-KW"/>
</dbReference>
<organism evidence="6 7">
    <name type="scientific">Streptosporangium sandarakinum</name>
    <dbReference type="NCBI Taxonomy" id="1260955"/>
    <lineage>
        <taxon>Bacteria</taxon>
        <taxon>Bacillati</taxon>
        <taxon>Actinomycetota</taxon>
        <taxon>Actinomycetes</taxon>
        <taxon>Streptosporangiales</taxon>
        <taxon>Streptosporangiaceae</taxon>
        <taxon>Streptosporangium</taxon>
    </lineage>
</organism>
<evidence type="ECO:0000256" key="4">
    <source>
        <dbReference type="SAM" id="MobiDB-lite"/>
    </source>
</evidence>
<dbReference type="InterPro" id="IPR019826">
    <property type="entry name" value="Carboxylesterase_B_AS"/>
</dbReference>
<dbReference type="SUPFAM" id="SSF53474">
    <property type="entry name" value="alpha/beta-Hydrolases"/>
    <property type="match status" value="1"/>
</dbReference>
<protein>
    <recommendedName>
        <fullName evidence="3">Carboxylic ester hydrolase</fullName>
        <ecNumber evidence="3">3.1.1.-</ecNumber>
    </recommendedName>
</protein>
<dbReference type="PROSITE" id="PS00122">
    <property type="entry name" value="CARBOXYLESTERASE_B_1"/>
    <property type="match status" value="1"/>
</dbReference>
<dbReference type="EC" id="3.1.1.-" evidence="3"/>
<gene>
    <name evidence="6" type="ORF">HDA43_006055</name>
</gene>
<proteinExistence type="inferred from homology"/>
<reference evidence="6 7" key="1">
    <citation type="submission" date="2020-07" db="EMBL/GenBank/DDBJ databases">
        <title>Sequencing the genomes of 1000 actinobacteria strains.</title>
        <authorList>
            <person name="Klenk H.-P."/>
        </authorList>
    </citation>
    <scope>NUCLEOTIDE SEQUENCE [LARGE SCALE GENOMIC DNA]</scope>
    <source>
        <strain evidence="6 7">DSM 45763</strain>
    </source>
</reference>